<name>A0A6J5RXV0_9CAUD</name>
<protein>
    <submittedName>
        <fullName evidence="2">Uncharacterized protein</fullName>
    </submittedName>
</protein>
<evidence type="ECO:0000256" key="1">
    <source>
        <dbReference type="SAM" id="MobiDB-lite"/>
    </source>
</evidence>
<proteinExistence type="predicted"/>
<evidence type="ECO:0000313" key="2">
    <source>
        <dbReference type="EMBL" id="CAB4203454.1"/>
    </source>
</evidence>
<accession>A0A6J5RXV0</accession>
<gene>
    <name evidence="2" type="ORF">UFOVP1382_70</name>
</gene>
<feature type="region of interest" description="Disordered" evidence="1">
    <location>
        <begin position="83"/>
        <end position="102"/>
    </location>
</feature>
<reference evidence="2" key="1">
    <citation type="submission" date="2020-05" db="EMBL/GenBank/DDBJ databases">
        <authorList>
            <person name="Chiriac C."/>
            <person name="Salcher M."/>
            <person name="Ghai R."/>
            <person name="Kavagutti S V."/>
        </authorList>
    </citation>
    <scope>NUCLEOTIDE SEQUENCE</scope>
</reference>
<sequence>MSDWEKAEFPVSLDGTTEDGRAALRVLDFVKDGEQVSVRDIASSRAHRTGLWRRGDPDKNPSTNSIMRAGALAKNLWDAGLVERHPRSPRQGGVLYRAARTA</sequence>
<organism evidence="2">
    <name type="scientific">uncultured Caudovirales phage</name>
    <dbReference type="NCBI Taxonomy" id="2100421"/>
    <lineage>
        <taxon>Viruses</taxon>
        <taxon>Duplodnaviria</taxon>
        <taxon>Heunggongvirae</taxon>
        <taxon>Uroviricota</taxon>
        <taxon>Caudoviricetes</taxon>
        <taxon>Peduoviridae</taxon>
        <taxon>Maltschvirus</taxon>
        <taxon>Maltschvirus maltsch</taxon>
    </lineage>
</organism>
<dbReference type="EMBL" id="LR797331">
    <property type="protein sequence ID" value="CAB4203454.1"/>
    <property type="molecule type" value="Genomic_DNA"/>
</dbReference>